<protein>
    <submittedName>
        <fullName evidence="2">Uncharacterized protein</fullName>
    </submittedName>
</protein>
<keyword evidence="1" id="KW-1133">Transmembrane helix</keyword>
<dbReference type="AlphaFoldDB" id="A0A128EC94"/>
<proteinExistence type="predicted"/>
<dbReference type="EMBL" id="FIZP01000001">
    <property type="protein sequence ID" value="CZE45848.1"/>
    <property type="molecule type" value="Genomic_DNA"/>
</dbReference>
<keyword evidence="1" id="KW-0812">Transmembrane</keyword>
<keyword evidence="1" id="KW-0472">Membrane</keyword>
<name>A0A128EC94_9BACT</name>
<accession>A0A128EC94</accession>
<evidence type="ECO:0000313" key="2">
    <source>
        <dbReference type="EMBL" id="CZE45848.1"/>
    </source>
</evidence>
<dbReference type="Proteomes" id="UP000069632">
    <property type="component" value="Unassembled WGS sequence"/>
</dbReference>
<evidence type="ECO:0000313" key="3">
    <source>
        <dbReference type="Proteomes" id="UP000069632"/>
    </source>
</evidence>
<keyword evidence="3" id="KW-1185">Reference proteome</keyword>
<evidence type="ECO:0000256" key="1">
    <source>
        <dbReference type="SAM" id="Phobius"/>
    </source>
</evidence>
<dbReference type="RefSeq" id="WP_133147225.1">
    <property type="nucleotide sequence ID" value="NZ_CP053844.1"/>
</dbReference>
<sequence>MLVFYLIYPVLLASMLVNFVLILMLFVLVFILTYKILLGKKEEKPYYEKSDSKEVNFIKIFNYISNLF</sequence>
<organism evidence="2 3">
    <name type="scientific">Campylobacter geochelonis</name>
    <dbReference type="NCBI Taxonomy" id="1780362"/>
    <lineage>
        <taxon>Bacteria</taxon>
        <taxon>Pseudomonadati</taxon>
        <taxon>Campylobacterota</taxon>
        <taxon>Epsilonproteobacteria</taxon>
        <taxon>Campylobacterales</taxon>
        <taxon>Campylobacteraceae</taxon>
        <taxon>Campylobacter</taxon>
    </lineage>
</organism>
<feature type="transmembrane region" description="Helical" evidence="1">
    <location>
        <begin position="6"/>
        <end position="34"/>
    </location>
</feature>
<reference evidence="2 3" key="1">
    <citation type="submission" date="2016-02" db="EMBL/GenBank/DDBJ databases">
        <authorList>
            <consortium name="Pathogen Informatics"/>
        </authorList>
    </citation>
    <scope>NUCLEOTIDE SEQUENCE [LARGE SCALE GENOMIC DNA]</scope>
    <source>
        <strain evidence="2 3">RC20</strain>
    </source>
</reference>
<gene>
    <name evidence="2" type="ORF">ERS672216_00065</name>
</gene>